<gene>
    <name evidence="1" type="ORF">H6P81_012182</name>
</gene>
<dbReference type="Proteomes" id="UP000825729">
    <property type="component" value="Unassembled WGS sequence"/>
</dbReference>
<proteinExistence type="predicted"/>
<dbReference type="EMBL" id="JAINDJ010000005">
    <property type="protein sequence ID" value="KAG9446054.1"/>
    <property type="molecule type" value="Genomic_DNA"/>
</dbReference>
<evidence type="ECO:0000313" key="2">
    <source>
        <dbReference type="Proteomes" id="UP000825729"/>
    </source>
</evidence>
<comment type="caution">
    <text evidence="1">The sequence shown here is derived from an EMBL/GenBank/DDBJ whole genome shotgun (WGS) entry which is preliminary data.</text>
</comment>
<reference evidence="1 2" key="1">
    <citation type="submission" date="2021-07" db="EMBL/GenBank/DDBJ databases">
        <title>The Aristolochia fimbriata genome: insights into angiosperm evolution, floral development and chemical biosynthesis.</title>
        <authorList>
            <person name="Jiao Y."/>
        </authorList>
    </citation>
    <scope>NUCLEOTIDE SEQUENCE [LARGE SCALE GENOMIC DNA]</scope>
    <source>
        <strain evidence="1">IBCAS-2021</strain>
        <tissue evidence="1">Leaf</tissue>
    </source>
</reference>
<evidence type="ECO:0000313" key="1">
    <source>
        <dbReference type="EMBL" id="KAG9446054.1"/>
    </source>
</evidence>
<keyword evidence="2" id="KW-1185">Reference proteome</keyword>
<dbReference type="AlphaFoldDB" id="A0AAV7EBM6"/>
<protein>
    <submittedName>
        <fullName evidence="1">Uncharacterized protein</fullName>
    </submittedName>
</protein>
<organism evidence="1 2">
    <name type="scientific">Aristolochia fimbriata</name>
    <name type="common">White veined hardy Dutchman's pipe vine</name>
    <dbReference type="NCBI Taxonomy" id="158543"/>
    <lineage>
        <taxon>Eukaryota</taxon>
        <taxon>Viridiplantae</taxon>
        <taxon>Streptophyta</taxon>
        <taxon>Embryophyta</taxon>
        <taxon>Tracheophyta</taxon>
        <taxon>Spermatophyta</taxon>
        <taxon>Magnoliopsida</taxon>
        <taxon>Magnoliidae</taxon>
        <taxon>Piperales</taxon>
        <taxon>Aristolochiaceae</taxon>
        <taxon>Aristolochia</taxon>
    </lineage>
</organism>
<sequence length="149" mass="15865">MLTFLLNLAFSAVASLANLLSFVVLRCSAFLLVIAIQGLKFPGGAIHGVLDFLAGMVKWVVEYAVEFLMEAASSVISSGFELLTEIVTGSVGMTSSAVVSLAEMTKTAFENGQEMLPEVLEGAVEMIGTIVSNTWENCVDAFGYIQENV</sequence>
<accession>A0AAV7EBM6</accession>
<name>A0AAV7EBM6_ARIFI</name>